<dbReference type="AlphaFoldDB" id="A0A7Y9IYS1"/>
<evidence type="ECO:0000313" key="1">
    <source>
        <dbReference type="EMBL" id="NYE85548.1"/>
    </source>
</evidence>
<comment type="caution">
    <text evidence="1">The sequence shown here is derived from an EMBL/GenBank/DDBJ whole genome shotgun (WGS) entry which is preliminary data.</text>
</comment>
<evidence type="ECO:0000313" key="2">
    <source>
        <dbReference type="Proteomes" id="UP000542125"/>
    </source>
</evidence>
<name>A0A7Y9IYS1_9BURK</name>
<keyword evidence="2" id="KW-1185">Reference proteome</keyword>
<proteinExistence type="predicted"/>
<sequence>MPSDEREITAAVNSAAAMPQAADETMPFSFAVGDDVSAPTRFWRDGRLIVTRTFRSRGALPAVAARLSAQMRGSPTLMTVPGGLLMSGRDHAMWWSVHLQDAGRAGTYGSDSMNSTDGKNSINGINSTHGIHSTHSTHGTIVGSPMRLNADGVTPVAPALPALPRWVPPGGMRVLDTRAVDGTRCHIHQVLTFTAPAASTLGDFYMALDREGWVRQPGSTSTSIHHWQRAGVRLELVVVSRDGGSGAVLHLVAPLPRAPLASAFFAPSRSSFSSELPCKDF</sequence>
<organism evidence="1 2">
    <name type="scientific">Pigmentiphaga litoralis</name>
    <dbReference type="NCBI Taxonomy" id="516702"/>
    <lineage>
        <taxon>Bacteria</taxon>
        <taxon>Pseudomonadati</taxon>
        <taxon>Pseudomonadota</taxon>
        <taxon>Betaproteobacteria</taxon>
        <taxon>Burkholderiales</taxon>
        <taxon>Alcaligenaceae</taxon>
        <taxon>Pigmentiphaga</taxon>
    </lineage>
</organism>
<dbReference type="Proteomes" id="UP000542125">
    <property type="component" value="Unassembled WGS sequence"/>
</dbReference>
<reference evidence="1 2" key="1">
    <citation type="submission" date="2020-07" db="EMBL/GenBank/DDBJ databases">
        <title>Genomic Encyclopedia of Type Strains, Phase IV (KMG-V): Genome sequencing to study the core and pangenomes of soil and plant-associated prokaryotes.</title>
        <authorList>
            <person name="Whitman W."/>
        </authorList>
    </citation>
    <scope>NUCLEOTIDE SEQUENCE [LARGE SCALE GENOMIC DNA]</scope>
    <source>
        <strain evidence="1 2">SAS40</strain>
    </source>
</reference>
<protein>
    <submittedName>
        <fullName evidence="1">Uncharacterized protein</fullName>
    </submittedName>
</protein>
<gene>
    <name evidence="1" type="ORF">FHW18_004855</name>
</gene>
<dbReference type="RefSeq" id="WP_179589569.1">
    <property type="nucleotide sequence ID" value="NZ_JACBYR010000002.1"/>
</dbReference>
<dbReference type="EMBL" id="JACBYR010000002">
    <property type="protein sequence ID" value="NYE85548.1"/>
    <property type="molecule type" value="Genomic_DNA"/>
</dbReference>
<accession>A0A7Y9IYS1</accession>